<evidence type="ECO:0000313" key="3">
    <source>
        <dbReference type="Proteomes" id="UP001595792"/>
    </source>
</evidence>
<accession>A0ABV8NMU9</accession>
<feature type="region of interest" description="Disordered" evidence="1">
    <location>
        <begin position="30"/>
        <end position="58"/>
    </location>
</feature>
<dbReference type="RefSeq" id="WP_378962347.1">
    <property type="nucleotide sequence ID" value="NZ_JBHRXC010000016.1"/>
</dbReference>
<comment type="caution">
    <text evidence="2">The sequence shown here is derived from an EMBL/GenBank/DDBJ whole genome shotgun (WGS) entry which is preliminary data.</text>
</comment>
<dbReference type="EMBL" id="JBHSBY010000138">
    <property type="protein sequence ID" value="MFC4198345.1"/>
    <property type="molecule type" value="Genomic_DNA"/>
</dbReference>
<reference evidence="3" key="1">
    <citation type="journal article" date="2019" name="Int. J. Syst. Evol. Microbiol.">
        <title>The Global Catalogue of Microorganisms (GCM) 10K type strain sequencing project: providing services to taxonomists for standard genome sequencing and annotation.</title>
        <authorList>
            <consortium name="The Broad Institute Genomics Platform"/>
            <consortium name="The Broad Institute Genome Sequencing Center for Infectious Disease"/>
            <person name="Wu L."/>
            <person name="Ma J."/>
        </authorList>
    </citation>
    <scope>NUCLEOTIDE SEQUENCE [LARGE SCALE GENOMIC DNA]</scope>
    <source>
        <strain evidence="3">CCM 8689</strain>
    </source>
</reference>
<name>A0ABV8NMU9_9SPHI</name>
<dbReference type="Proteomes" id="UP001595792">
    <property type="component" value="Unassembled WGS sequence"/>
</dbReference>
<sequence length="58" mass="6479">MKPKKLEKKTVFLFKKKMIANLSKDQMRKINGGNGKLNPTDHSGTPDCGAQTLNNTFN</sequence>
<keyword evidence="3" id="KW-1185">Reference proteome</keyword>
<proteinExistence type="predicted"/>
<evidence type="ECO:0000256" key="1">
    <source>
        <dbReference type="SAM" id="MobiDB-lite"/>
    </source>
</evidence>
<organism evidence="2 3">
    <name type="scientific">Pedobacter jamesrossensis</name>
    <dbReference type="NCBI Taxonomy" id="1908238"/>
    <lineage>
        <taxon>Bacteria</taxon>
        <taxon>Pseudomonadati</taxon>
        <taxon>Bacteroidota</taxon>
        <taxon>Sphingobacteriia</taxon>
        <taxon>Sphingobacteriales</taxon>
        <taxon>Sphingobacteriaceae</taxon>
        <taxon>Pedobacter</taxon>
    </lineage>
</organism>
<evidence type="ECO:0008006" key="4">
    <source>
        <dbReference type="Google" id="ProtNLM"/>
    </source>
</evidence>
<gene>
    <name evidence="2" type="ORF">ACFOUY_16690</name>
</gene>
<protein>
    <recommendedName>
        <fullName evidence="4">Bacteriocin-type signal sequence-containing protein</fullName>
    </recommendedName>
</protein>
<evidence type="ECO:0000313" key="2">
    <source>
        <dbReference type="EMBL" id="MFC4198345.1"/>
    </source>
</evidence>